<reference evidence="2 3" key="1">
    <citation type="journal article" date="2011" name="J. Gen. Appl. Microbiol.">
        <title>Draft genome sequencing of the enigmatic yeast Saitoella complicata.</title>
        <authorList>
            <person name="Nishida H."/>
            <person name="Hamamoto M."/>
            <person name="Sugiyama J."/>
        </authorList>
    </citation>
    <scope>NUCLEOTIDE SEQUENCE [LARGE SCALE GENOMIC DNA]</scope>
    <source>
        <strain evidence="2 3">NRRL Y-17804</strain>
    </source>
</reference>
<reference evidence="2 3" key="3">
    <citation type="journal article" date="2015" name="Genome Announc.">
        <title>Draft Genome Sequence of the Archiascomycetous Yeast Saitoella complicata.</title>
        <authorList>
            <person name="Yamauchi K."/>
            <person name="Kondo S."/>
            <person name="Hamamoto M."/>
            <person name="Takahashi Y."/>
            <person name="Ogura Y."/>
            <person name="Hayashi T."/>
            <person name="Nishida H."/>
        </authorList>
    </citation>
    <scope>NUCLEOTIDE SEQUENCE [LARGE SCALE GENOMIC DNA]</scope>
    <source>
        <strain evidence="2 3">NRRL Y-17804</strain>
    </source>
</reference>
<feature type="region of interest" description="Disordered" evidence="1">
    <location>
        <begin position="427"/>
        <end position="458"/>
    </location>
</feature>
<dbReference type="EMBL" id="BACD03000004">
    <property type="protein sequence ID" value="GAO46496.1"/>
    <property type="molecule type" value="Genomic_DNA"/>
</dbReference>
<gene>
    <name evidence="2" type="ORF">G7K_0727-t1</name>
</gene>
<evidence type="ECO:0000313" key="2">
    <source>
        <dbReference type="EMBL" id="GAO46496.1"/>
    </source>
</evidence>
<sequence>MSSTARAPAAAADQGSSTEPQWTLQELLTFLTKDAKIPLKDAMGYAQIIMKEKWNRPSRLLEAKLEGVKEKVTKGEAKPAQAILRAAKKITGQGLSPSGKKRPAESENTAGALKRSKTGIAFPALHPNPSSLSHISLTTNRAPLLLAYTLTLLSRTHPTLSLDSRLSIAQAYISANARSYGRDIGVIEGGGVDEKAEVEGFRKVQVMGRVIAVLGRSRDEGEEEEEEVRALDLDPNRVGMRDRDGQPAVCEPGGAWGYLARSFPGDALGQLLSVLEAVMESWCPDHPHDPNDLKADQERRDLDRRGYGLYTRIRPNVEYGKAGWGQKGEVQLGDILALRREEVDGGTRQVGIEEVVAGMKEEGDQSRSGEVSARGLNVEGGNVAVEPRPEEEAEVVKKEHGGKQMGIEEAVSHMVSVPEEVKQFIKDEKEEERVRPKEEVKSETRQLGIDEMLPKAEP</sequence>
<proteinExistence type="predicted"/>
<dbReference type="Proteomes" id="UP000033140">
    <property type="component" value="Unassembled WGS sequence"/>
</dbReference>
<feature type="region of interest" description="Disordered" evidence="1">
    <location>
        <begin position="92"/>
        <end position="111"/>
    </location>
</feature>
<dbReference type="OrthoDB" id="514070at2759"/>
<dbReference type="RefSeq" id="XP_019027642.1">
    <property type="nucleotide sequence ID" value="XM_019168879.1"/>
</dbReference>
<organism evidence="2 3">
    <name type="scientific">Saitoella complicata (strain BCRC 22490 / CBS 7301 / JCM 7358 / NBRC 10748 / NRRL Y-17804)</name>
    <dbReference type="NCBI Taxonomy" id="698492"/>
    <lineage>
        <taxon>Eukaryota</taxon>
        <taxon>Fungi</taxon>
        <taxon>Dikarya</taxon>
        <taxon>Ascomycota</taxon>
        <taxon>Taphrinomycotina</taxon>
        <taxon>Taphrinomycotina incertae sedis</taxon>
        <taxon>Saitoella</taxon>
    </lineage>
</organism>
<name>A0A0E9N9W9_SAICN</name>
<protein>
    <submittedName>
        <fullName evidence="2">Uncharacterized protein</fullName>
    </submittedName>
</protein>
<accession>A0A0E9N9W9</accession>
<keyword evidence="3" id="KW-1185">Reference proteome</keyword>
<comment type="caution">
    <text evidence="2">The sequence shown here is derived from an EMBL/GenBank/DDBJ whole genome shotgun (WGS) entry which is preliminary data.</text>
</comment>
<dbReference type="STRING" id="698492.A0A0E9N9W9"/>
<dbReference type="AlphaFoldDB" id="A0A0E9N9W9"/>
<dbReference type="OMA" id="WGYLARS"/>
<evidence type="ECO:0000313" key="3">
    <source>
        <dbReference type="Proteomes" id="UP000033140"/>
    </source>
</evidence>
<evidence type="ECO:0000256" key="1">
    <source>
        <dbReference type="SAM" id="MobiDB-lite"/>
    </source>
</evidence>
<reference evidence="2 3" key="2">
    <citation type="journal article" date="2014" name="J. Gen. Appl. Microbiol.">
        <title>The early diverging ascomycetous budding yeast Saitoella complicata has three histone deacetylases belonging to the Clr6, Hos2, and Rpd3 lineages.</title>
        <authorList>
            <person name="Nishida H."/>
            <person name="Matsumoto T."/>
            <person name="Kondo S."/>
            <person name="Hamamoto M."/>
            <person name="Yoshikawa H."/>
        </authorList>
    </citation>
    <scope>NUCLEOTIDE SEQUENCE [LARGE SCALE GENOMIC DNA]</scope>
    <source>
        <strain evidence="2 3">NRRL Y-17804</strain>
    </source>
</reference>
<feature type="compositionally biased region" description="Basic and acidic residues" evidence="1">
    <location>
        <begin position="427"/>
        <end position="444"/>
    </location>
</feature>